<dbReference type="Proteomes" id="UP000195607">
    <property type="component" value="Chromosome I"/>
</dbReference>
<dbReference type="Proteomes" id="UP000187822">
    <property type="component" value="Chromosome I"/>
</dbReference>
<sequence>MINRSTVNKPSDHSDPSENPVITETFNVELVNKNGKKKEVKQPKKIYLILPFTEPKKNDCGMFLHDNNGENKFYAHTSTLPDLTDQYGDLTHSAHIHQTNRLNCNSILCELCNHKRDSLGNLILNDLGYPEPAGVYKKTIESQSDKLLKFQSFTTKLINLESGNNLKELLKFFFSKHQTNHRRSNVFYSLVDKNMGKIQRKNLINTLIYATKTHTPLGIYHVVVSIPNMVFDTDQDVKDNNIKIINILREVGCFGGYIYLHPYRRNGDKHYSEDCIDGSHYHFVGFGHIMADRQKELTINEGIIIKNLHYKNGRVEPVKNVRMTIQYILDHVGVMVYKDRIDLDLKYGSKYHLFDLHDGEEDGTFILSNGLSNFDSDPLPISIINFSNSLNYQKFLTTEKGKMFTILRRKVKSRISEIKDKIDYSKSLKKMSKKGRSMVMRSWGILSNSKNFIWHYKKEKPQFYCRKCNARIPMERIYVVKVFAGQEDRPPPIDPDFPDPEDDINLLNRMVWEEHKEAWKEEFQKRVQENLESFCRYKEDYDILEDPITAKYVKHLNIYNENNKDVSPFHYKYSEVTDHCMTVVTSETIDRYYSMKDSNVFVIPFSMVQKQTDYAGELIRHYYKTIKV</sequence>
<dbReference type="RefSeq" id="WP_077076062.1">
    <property type="nucleotide sequence ID" value="NZ_LT671858.1"/>
</dbReference>
<dbReference type="GeneID" id="41587973"/>
<dbReference type="KEGG" id="cdiv:CPM_0690"/>
<feature type="region of interest" description="Disordered" evidence="1">
    <location>
        <begin position="1"/>
        <end position="20"/>
    </location>
</feature>
<keyword evidence="4" id="KW-1185">Reference proteome</keyword>
<name>A0A1N5TUC6_9ARCH</name>
<reference evidence="2 5" key="1">
    <citation type="submission" date="2016-04" db="EMBL/GenBank/DDBJ databases">
        <authorList>
            <person name="Evans L.H."/>
            <person name="Alamgir A."/>
            <person name="Owens N."/>
            <person name="Weber N.D."/>
            <person name="Virtaneva K."/>
            <person name="Barbian K."/>
            <person name="Babar A."/>
            <person name="Rosenke K."/>
        </authorList>
    </citation>
    <scope>NUCLEOTIDE SEQUENCE [LARGE SCALE GENOMIC DNA]</scope>
    <source>
        <strain evidence="2">S5</strain>
        <strain evidence="5">S5(T) (JCM 30642 \VKM B-2941)</strain>
    </source>
</reference>
<gene>
    <name evidence="3" type="ORF">CPM_0690</name>
    <name evidence="2" type="ORF">CSP5_0693</name>
</gene>
<reference evidence="4" key="2">
    <citation type="submission" date="2016-06" db="EMBL/GenBank/DDBJ databases">
        <authorList>
            <person name="Toshchakov V.S."/>
        </authorList>
    </citation>
    <scope>NUCLEOTIDE SEQUENCE [LARGE SCALE GENOMIC DNA]</scope>
    <source>
        <strain>PM4 (JCM 30641</strain>
        <strain evidence="4">\VKM B-2940)</strain>
    </source>
</reference>
<evidence type="ECO:0000313" key="3">
    <source>
        <dbReference type="EMBL" id="SJK84549.1"/>
    </source>
</evidence>
<dbReference type="EMBL" id="LT671858">
    <property type="protein sequence ID" value="SIM52042.1"/>
    <property type="molecule type" value="Genomic_DNA"/>
</dbReference>
<organism evidence="2 5">
    <name type="scientific">Cuniculiplasma divulgatum</name>
    <dbReference type="NCBI Taxonomy" id="1673428"/>
    <lineage>
        <taxon>Archaea</taxon>
        <taxon>Methanobacteriati</taxon>
        <taxon>Thermoplasmatota</taxon>
        <taxon>Thermoplasmata</taxon>
        <taxon>Thermoplasmatales</taxon>
        <taxon>Cuniculiplasmataceae</taxon>
        <taxon>Cuniculiplasma</taxon>
    </lineage>
</organism>
<accession>A0A1N5TUC6</accession>
<evidence type="ECO:0000313" key="5">
    <source>
        <dbReference type="Proteomes" id="UP000195607"/>
    </source>
</evidence>
<evidence type="ECO:0000313" key="4">
    <source>
        <dbReference type="Proteomes" id="UP000187822"/>
    </source>
</evidence>
<reference evidence="3" key="3">
    <citation type="submission" date="2016-06" db="EMBL/GenBank/DDBJ databases">
        <authorList>
            <person name="Olsen C.W."/>
            <person name="Carey S."/>
            <person name="Hinshaw L."/>
            <person name="Karasin A.I."/>
        </authorList>
    </citation>
    <scope>NUCLEOTIDE SEQUENCE [LARGE SCALE GENOMIC DNA]</scope>
    <source>
        <strain evidence="3">PM4</strain>
    </source>
</reference>
<protein>
    <submittedName>
        <fullName evidence="2">Uncharacterized protein</fullName>
    </submittedName>
</protein>
<dbReference type="STRING" id="1673428.CPM_0690"/>
<evidence type="ECO:0000256" key="1">
    <source>
        <dbReference type="SAM" id="MobiDB-lite"/>
    </source>
</evidence>
<evidence type="ECO:0000313" key="2">
    <source>
        <dbReference type="EMBL" id="SIM52042.1"/>
    </source>
</evidence>
<proteinExistence type="predicted"/>
<dbReference type="AlphaFoldDB" id="A0A1N5TUC6"/>
<dbReference type="EMBL" id="LT719092">
    <property type="protein sequence ID" value="SJK84549.1"/>
    <property type="molecule type" value="Genomic_DNA"/>
</dbReference>